<evidence type="ECO:0000259" key="17">
    <source>
        <dbReference type="PROSITE" id="PS50901"/>
    </source>
</evidence>
<sequence>MARRRKRKSTNSRRYRYRSYQTSKWAEGLNFDLELDPAVVREMIAILLVGLGLFTLLAIVGGAGNMGQIFYSALRLGFGWVSFVIPLLLAGAGVAMFFPVRYKFKFANAIGLALFVLSLSGLLHVFFGPDTSLELAQIGEGGGYLGFFVSRFLINIVDFWASFLILSVVFAVSLLFAFGQPLRELYMRTKLSLPAIPSLPDIRINNDFANGREAVGEEAEEGEEADVKSRGPLTRRAPVKKDTDFIPQFKPTGDWTPPSLELLSDVVTKVDSGNISGNVTIIQETLDDFGIAVEMNEVNVGPTVTQYTLKPAAGVKLSKISALSNDLALALAAHPIRIEAPIPGRSLVGVEVPNKKTALVRLREVMASEEFHVVKSPLRIPLGRDVAGVPVATDLLRMPHLLIAGATGAGKSVFLNDLLIALLYQNSPADLRLILVDPKRVEFTAYNDIPHLLSPVIVDPHKTINALKWLVMEMERRYKVLAEAKVREIAQYNRQEKDTPLPYIALIIDELADLMAVSAREVEAYICRLAQMSRAVGIHLVLATQRPSVDVITGLIKANFPSRIAFAVTSGIDSRTILDTVGADKLLGNGDMLFMPSDASRPKRIQACFIGDKEVKLVTNALKEIDAPQYVEEVIKDAKKGGGLFGGEEGGDSDNLTEEAIELVVRTGKASASYMQRRFRIGYARAARLLDILEDRGVIGPGEGAKPREVLMRKEDLASAVAGGGVDVDDESGEEFKQGEDY</sequence>
<keyword evidence="11 16" id="KW-0472">Membrane</keyword>
<keyword evidence="12" id="KW-0131">Cell cycle</keyword>
<dbReference type="InterPro" id="IPR041027">
    <property type="entry name" value="FtsK_alpha"/>
</dbReference>
<dbReference type="GO" id="GO:0005886">
    <property type="term" value="C:plasma membrane"/>
    <property type="evidence" value="ECO:0007669"/>
    <property type="project" value="UniProtKB-SubCell"/>
</dbReference>
<dbReference type="InterPro" id="IPR050206">
    <property type="entry name" value="FtsK/SpoIIIE/SftA"/>
</dbReference>
<keyword evidence="7" id="KW-0159">Chromosome partition</keyword>
<keyword evidence="8 14" id="KW-0067">ATP-binding</keyword>
<evidence type="ECO:0000256" key="14">
    <source>
        <dbReference type="PROSITE-ProRule" id="PRU00289"/>
    </source>
</evidence>
<comment type="subunit">
    <text evidence="13">Homohexamer. Forms a ring that surrounds DNA.</text>
</comment>
<evidence type="ECO:0000256" key="9">
    <source>
        <dbReference type="ARBA" id="ARBA00022989"/>
    </source>
</evidence>
<proteinExistence type="inferred from homology"/>
<dbReference type="Pfam" id="PF01580">
    <property type="entry name" value="FtsK_SpoIIIE"/>
    <property type="match status" value="1"/>
</dbReference>
<feature type="binding site" evidence="14">
    <location>
        <begin position="405"/>
        <end position="412"/>
    </location>
    <ligand>
        <name>ATP</name>
        <dbReference type="ChEBI" id="CHEBI:30616"/>
    </ligand>
</feature>
<dbReference type="InterPro" id="IPR027417">
    <property type="entry name" value="P-loop_NTPase"/>
</dbReference>
<feature type="transmembrane region" description="Helical" evidence="16">
    <location>
        <begin position="44"/>
        <end position="71"/>
    </location>
</feature>
<evidence type="ECO:0000256" key="5">
    <source>
        <dbReference type="ARBA" id="ARBA00022692"/>
    </source>
</evidence>
<keyword evidence="6 14" id="KW-0547">Nucleotide-binding</keyword>
<evidence type="ECO:0000313" key="18">
    <source>
        <dbReference type="EMBL" id="OGB73582.1"/>
    </source>
</evidence>
<dbReference type="InterPro" id="IPR036388">
    <property type="entry name" value="WH-like_DNA-bd_sf"/>
</dbReference>
<feature type="region of interest" description="Disordered" evidence="15">
    <location>
        <begin position="722"/>
        <end position="742"/>
    </location>
</feature>
<evidence type="ECO:0000256" key="4">
    <source>
        <dbReference type="ARBA" id="ARBA00022618"/>
    </source>
</evidence>
<evidence type="ECO:0000256" key="1">
    <source>
        <dbReference type="ARBA" id="ARBA00004651"/>
    </source>
</evidence>
<evidence type="ECO:0000256" key="15">
    <source>
        <dbReference type="SAM" id="MobiDB-lite"/>
    </source>
</evidence>
<dbReference type="InterPro" id="IPR036390">
    <property type="entry name" value="WH_DNA-bd_sf"/>
</dbReference>
<feature type="transmembrane region" description="Helical" evidence="16">
    <location>
        <begin position="106"/>
        <end position="127"/>
    </location>
</feature>
<comment type="caution">
    <text evidence="18">The sequence shown here is derived from an EMBL/GenBank/DDBJ whole genome shotgun (WGS) entry which is preliminary data.</text>
</comment>
<dbReference type="CDD" id="cd01127">
    <property type="entry name" value="TrwB_TraG_TraD_VirD4"/>
    <property type="match status" value="1"/>
</dbReference>
<evidence type="ECO:0000256" key="2">
    <source>
        <dbReference type="ARBA" id="ARBA00006474"/>
    </source>
</evidence>
<dbReference type="Gene3D" id="3.40.50.300">
    <property type="entry name" value="P-loop containing nucleotide triphosphate hydrolases"/>
    <property type="match status" value="1"/>
</dbReference>
<feature type="transmembrane region" description="Helical" evidence="16">
    <location>
        <begin position="77"/>
        <end position="99"/>
    </location>
</feature>
<dbReference type="Pfam" id="PF17854">
    <property type="entry name" value="FtsK_alpha"/>
    <property type="match status" value="1"/>
</dbReference>
<dbReference type="SUPFAM" id="SSF46785">
    <property type="entry name" value="Winged helix' DNA-binding domain"/>
    <property type="match status" value="1"/>
</dbReference>
<evidence type="ECO:0000256" key="10">
    <source>
        <dbReference type="ARBA" id="ARBA00023125"/>
    </source>
</evidence>
<name>A0A1F4NRS3_UNCK3</name>
<dbReference type="GO" id="GO:0005524">
    <property type="term" value="F:ATP binding"/>
    <property type="evidence" value="ECO:0007669"/>
    <property type="project" value="UniProtKB-UniRule"/>
</dbReference>
<dbReference type="InterPro" id="IPR002543">
    <property type="entry name" value="FtsK_dom"/>
</dbReference>
<accession>A0A1F4NRS3</accession>
<dbReference type="InterPro" id="IPR003593">
    <property type="entry name" value="AAA+_ATPase"/>
</dbReference>
<dbReference type="Gene3D" id="3.30.980.40">
    <property type="match status" value="1"/>
</dbReference>
<dbReference type="Pfam" id="PF09397">
    <property type="entry name" value="FtsK_gamma"/>
    <property type="match status" value="1"/>
</dbReference>
<keyword evidence="9 16" id="KW-1133">Transmembrane helix</keyword>
<evidence type="ECO:0000256" key="3">
    <source>
        <dbReference type="ARBA" id="ARBA00022475"/>
    </source>
</evidence>
<comment type="similarity">
    <text evidence="2">Belongs to the FtsK/SpoIIIE/SftA family.</text>
</comment>
<evidence type="ECO:0000256" key="13">
    <source>
        <dbReference type="ARBA" id="ARBA00025923"/>
    </source>
</evidence>
<dbReference type="InterPro" id="IPR025199">
    <property type="entry name" value="FtsK_4TM"/>
</dbReference>
<dbReference type="GO" id="GO:0007059">
    <property type="term" value="P:chromosome segregation"/>
    <property type="evidence" value="ECO:0007669"/>
    <property type="project" value="UniProtKB-KW"/>
</dbReference>
<dbReference type="Proteomes" id="UP000178085">
    <property type="component" value="Unassembled WGS sequence"/>
</dbReference>
<dbReference type="AlphaFoldDB" id="A0A1F4NRS3"/>
<dbReference type="InterPro" id="IPR018541">
    <property type="entry name" value="Ftsk_gamma"/>
</dbReference>
<gene>
    <name evidence="18" type="ORF">A3K51_01905</name>
</gene>
<feature type="domain" description="FtsK" evidence="17">
    <location>
        <begin position="388"/>
        <end position="575"/>
    </location>
</feature>
<organism evidence="18 19">
    <name type="scientific">candidate division Kazan bacterium RIFCSPLOWO2_01_FULL_45_19</name>
    <dbReference type="NCBI Taxonomy" id="1798538"/>
    <lineage>
        <taxon>Bacteria</taxon>
        <taxon>Bacteria division Kazan-3B-28</taxon>
    </lineage>
</organism>
<dbReference type="PROSITE" id="PS50901">
    <property type="entry name" value="FTSK"/>
    <property type="match status" value="1"/>
</dbReference>
<dbReference type="GO" id="GO:0051301">
    <property type="term" value="P:cell division"/>
    <property type="evidence" value="ECO:0007669"/>
    <property type="project" value="UniProtKB-KW"/>
</dbReference>
<dbReference type="GO" id="GO:0003677">
    <property type="term" value="F:DNA binding"/>
    <property type="evidence" value="ECO:0007669"/>
    <property type="project" value="UniProtKB-KW"/>
</dbReference>
<evidence type="ECO:0000256" key="11">
    <source>
        <dbReference type="ARBA" id="ARBA00023136"/>
    </source>
</evidence>
<dbReference type="SMART" id="SM00843">
    <property type="entry name" value="Ftsk_gamma"/>
    <property type="match status" value="1"/>
</dbReference>
<evidence type="ECO:0000313" key="19">
    <source>
        <dbReference type="Proteomes" id="UP000178085"/>
    </source>
</evidence>
<dbReference type="SUPFAM" id="SSF52540">
    <property type="entry name" value="P-loop containing nucleoside triphosphate hydrolases"/>
    <property type="match status" value="1"/>
</dbReference>
<keyword evidence="10" id="KW-0238">DNA-binding</keyword>
<dbReference type="PANTHER" id="PTHR22683">
    <property type="entry name" value="SPORULATION PROTEIN RELATED"/>
    <property type="match status" value="1"/>
</dbReference>
<keyword evidence="3" id="KW-1003">Cell membrane</keyword>
<reference evidence="18 19" key="1">
    <citation type="journal article" date="2016" name="Nat. Commun.">
        <title>Thousands of microbial genomes shed light on interconnected biogeochemical processes in an aquifer system.</title>
        <authorList>
            <person name="Anantharaman K."/>
            <person name="Brown C.T."/>
            <person name="Hug L.A."/>
            <person name="Sharon I."/>
            <person name="Castelle C.J."/>
            <person name="Probst A.J."/>
            <person name="Thomas B.C."/>
            <person name="Singh A."/>
            <person name="Wilkins M.J."/>
            <person name="Karaoz U."/>
            <person name="Brodie E.L."/>
            <person name="Williams K.H."/>
            <person name="Hubbard S.S."/>
            <person name="Banfield J.F."/>
        </authorList>
    </citation>
    <scope>NUCLEOTIDE SEQUENCE [LARGE SCALE GENOMIC DNA]</scope>
</reference>
<comment type="subcellular location">
    <subcellularLocation>
        <location evidence="1">Cell membrane</location>
        <topology evidence="1">Multi-pass membrane protein</topology>
    </subcellularLocation>
</comment>
<evidence type="ECO:0000256" key="7">
    <source>
        <dbReference type="ARBA" id="ARBA00022829"/>
    </source>
</evidence>
<evidence type="ECO:0000256" key="16">
    <source>
        <dbReference type="SAM" id="Phobius"/>
    </source>
</evidence>
<feature type="transmembrane region" description="Helical" evidence="16">
    <location>
        <begin position="159"/>
        <end position="178"/>
    </location>
</feature>
<keyword evidence="5 16" id="KW-0812">Transmembrane</keyword>
<evidence type="ECO:0000256" key="6">
    <source>
        <dbReference type="ARBA" id="ARBA00022741"/>
    </source>
</evidence>
<keyword evidence="4" id="KW-0132">Cell division</keyword>
<dbReference type="Gene3D" id="1.10.10.10">
    <property type="entry name" value="Winged helix-like DNA-binding domain superfamily/Winged helix DNA-binding domain"/>
    <property type="match status" value="1"/>
</dbReference>
<dbReference type="Pfam" id="PF13491">
    <property type="entry name" value="FtsK_4TM"/>
    <property type="match status" value="1"/>
</dbReference>
<protein>
    <recommendedName>
        <fullName evidence="17">FtsK domain-containing protein</fullName>
    </recommendedName>
</protein>
<evidence type="ECO:0000256" key="12">
    <source>
        <dbReference type="ARBA" id="ARBA00023306"/>
    </source>
</evidence>
<dbReference type="PANTHER" id="PTHR22683:SF41">
    <property type="entry name" value="DNA TRANSLOCASE FTSK"/>
    <property type="match status" value="1"/>
</dbReference>
<evidence type="ECO:0000256" key="8">
    <source>
        <dbReference type="ARBA" id="ARBA00022840"/>
    </source>
</evidence>
<dbReference type="EMBL" id="METD01000001">
    <property type="protein sequence ID" value="OGB73582.1"/>
    <property type="molecule type" value="Genomic_DNA"/>
</dbReference>
<dbReference type="SMART" id="SM00382">
    <property type="entry name" value="AAA"/>
    <property type="match status" value="1"/>
</dbReference>